<keyword evidence="2" id="KW-1185">Reference proteome</keyword>
<dbReference type="AlphaFoldDB" id="A0A1I5R2U1"/>
<gene>
    <name evidence="1" type="ORF">SAMN05216177_103243</name>
</gene>
<proteinExistence type="predicted"/>
<dbReference type="Proteomes" id="UP000182025">
    <property type="component" value="Unassembled WGS sequence"/>
</dbReference>
<dbReference type="EMBL" id="FOXK01000003">
    <property type="protein sequence ID" value="SFP52366.1"/>
    <property type="molecule type" value="Genomic_DNA"/>
</dbReference>
<reference evidence="2" key="1">
    <citation type="submission" date="2016-10" db="EMBL/GenBank/DDBJ databases">
        <authorList>
            <person name="Varghese N."/>
            <person name="Submissions S."/>
        </authorList>
    </citation>
    <scope>NUCLEOTIDE SEQUENCE [LARGE SCALE GENOMIC DNA]</scope>
    <source>
        <strain evidence="2">JCM 15604</strain>
    </source>
</reference>
<dbReference type="InterPro" id="IPR004929">
    <property type="entry name" value="I-spanin"/>
</dbReference>
<dbReference type="GO" id="GO:0044659">
    <property type="term" value="P:viral release from host cell by cytolysis"/>
    <property type="evidence" value="ECO:0007669"/>
    <property type="project" value="InterPro"/>
</dbReference>
<protein>
    <submittedName>
        <fullName evidence="1">Prophage endopeptidase</fullName>
    </submittedName>
</protein>
<dbReference type="Pfam" id="PF03245">
    <property type="entry name" value="Phage_lysis"/>
    <property type="match status" value="1"/>
</dbReference>
<accession>A0A1I5R2U1</accession>
<evidence type="ECO:0000313" key="1">
    <source>
        <dbReference type="EMBL" id="SFP52366.1"/>
    </source>
</evidence>
<dbReference type="RefSeq" id="WP_074914191.1">
    <property type="nucleotide sequence ID" value="NZ_FOXK01000003.1"/>
</dbReference>
<organism evidence="1 2">
    <name type="scientific">Ectopseudomonas toyotomiensis</name>
    <dbReference type="NCBI Taxonomy" id="554344"/>
    <lineage>
        <taxon>Bacteria</taxon>
        <taxon>Pseudomonadati</taxon>
        <taxon>Pseudomonadota</taxon>
        <taxon>Gammaproteobacteria</taxon>
        <taxon>Pseudomonadales</taxon>
        <taxon>Pseudomonadaceae</taxon>
        <taxon>Ectopseudomonas</taxon>
    </lineage>
</organism>
<evidence type="ECO:0000313" key="2">
    <source>
        <dbReference type="Proteomes" id="UP000182025"/>
    </source>
</evidence>
<sequence length="161" mass="16989">MTRALIAACAGLAIAVTLLYLRLDTVALERDNAVTLAGQHAAAVESLRGTIRLQRELANDQATRESAFLKEKQRAEDYAESMHRCLADGTCGLRVAATCPAVRVGTAGAAAGEPDAGTPELTAAARRAYPALVAGLKVQRAQILSLQEELVSLHRVCKLAP</sequence>
<name>A0A1I5R2U1_9GAMM</name>
<dbReference type="OrthoDB" id="6877134at2"/>